<feature type="compositionally biased region" description="Gly residues" evidence="1">
    <location>
        <begin position="38"/>
        <end position="49"/>
    </location>
</feature>
<keyword evidence="2" id="KW-0732">Signal</keyword>
<reference evidence="3 4" key="1">
    <citation type="submission" date="2022-10" db="EMBL/GenBank/DDBJ databases">
        <title>The complete genomes of actinobacterial strains from the NBC collection.</title>
        <authorList>
            <person name="Joergensen T.S."/>
            <person name="Alvarez Arevalo M."/>
            <person name="Sterndorff E.B."/>
            <person name="Faurdal D."/>
            <person name="Vuksanovic O."/>
            <person name="Mourched A.-S."/>
            <person name="Charusanti P."/>
            <person name="Shaw S."/>
            <person name="Blin K."/>
            <person name="Weber T."/>
        </authorList>
    </citation>
    <scope>NUCLEOTIDE SEQUENCE [LARGE SCALE GENOMIC DNA]</scope>
    <source>
        <strain evidence="3 4">NBC 01753</strain>
    </source>
</reference>
<gene>
    <name evidence="3" type="ORF">OIE73_12520</name>
</gene>
<dbReference type="GeneID" id="91543407"/>
<name>A0ABZ1GK39_9ACTN</name>
<keyword evidence="4" id="KW-1185">Reference proteome</keyword>
<evidence type="ECO:0000313" key="3">
    <source>
        <dbReference type="EMBL" id="WSD06524.1"/>
    </source>
</evidence>
<evidence type="ECO:0008006" key="5">
    <source>
        <dbReference type="Google" id="ProtNLM"/>
    </source>
</evidence>
<accession>A0ABZ1GK39</accession>
<dbReference type="EMBL" id="CP109134">
    <property type="protein sequence ID" value="WSD06524.1"/>
    <property type="molecule type" value="Genomic_DNA"/>
</dbReference>
<proteinExistence type="predicted"/>
<organism evidence="3 4">
    <name type="scientific">Streptomyces hirsutus</name>
    <dbReference type="NCBI Taxonomy" id="35620"/>
    <lineage>
        <taxon>Bacteria</taxon>
        <taxon>Bacillati</taxon>
        <taxon>Actinomycetota</taxon>
        <taxon>Actinomycetes</taxon>
        <taxon>Kitasatosporales</taxon>
        <taxon>Streptomycetaceae</taxon>
        <taxon>Streptomyces</taxon>
    </lineage>
</organism>
<dbReference type="Proteomes" id="UP001335325">
    <property type="component" value="Chromosome"/>
</dbReference>
<protein>
    <recommendedName>
        <fullName evidence="5">Beta-glucosidase</fullName>
    </recommendedName>
</protein>
<dbReference type="InterPro" id="IPR036962">
    <property type="entry name" value="Glyco_hydro_3_N_sf"/>
</dbReference>
<evidence type="ECO:0000313" key="4">
    <source>
        <dbReference type="Proteomes" id="UP001335325"/>
    </source>
</evidence>
<feature type="region of interest" description="Disordered" evidence="1">
    <location>
        <begin position="35"/>
        <end position="55"/>
    </location>
</feature>
<evidence type="ECO:0000256" key="2">
    <source>
        <dbReference type="SAM" id="SignalP"/>
    </source>
</evidence>
<sequence>MRSSQPARKAGTARRLGLALVAVLPLAVVPHGTAAAGNAGGHGGSGKGGKPSVESRVKDLLTRGGDRFRDLNDNGRLDPYENWRLPSKPRAHDLVGRMTTEEKAGTMLISTFDDTASRTGLDEDHLRYGYAYRNAAGDRYSYGFGLGLGLDRPGPPRRG</sequence>
<dbReference type="RefSeq" id="WP_326752653.1">
    <property type="nucleotide sequence ID" value="NZ_CP109134.1"/>
</dbReference>
<feature type="signal peptide" evidence="2">
    <location>
        <begin position="1"/>
        <end position="35"/>
    </location>
</feature>
<feature type="chain" id="PRO_5046370495" description="Beta-glucosidase" evidence="2">
    <location>
        <begin position="36"/>
        <end position="159"/>
    </location>
</feature>
<evidence type="ECO:0000256" key="1">
    <source>
        <dbReference type="SAM" id="MobiDB-lite"/>
    </source>
</evidence>
<dbReference type="Gene3D" id="3.20.20.300">
    <property type="entry name" value="Glycoside hydrolase, family 3, N-terminal domain"/>
    <property type="match status" value="1"/>
</dbReference>